<keyword evidence="6" id="KW-0016">Alginate biosynthesis</keyword>
<keyword evidence="3" id="KW-0808">Transferase</keyword>
<evidence type="ECO:0000256" key="1">
    <source>
        <dbReference type="ARBA" id="ARBA00004418"/>
    </source>
</evidence>
<dbReference type="Pfam" id="PF16822">
    <property type="entry name" value="ALGX"/>
    <property type="match status" value="1"/>
</dbReference>
<dbReference type="RefSeq" id="WP_243066472.1">
    <property type="nucleotide sequence ID" value="NZ_JAIVFK010000020.1"/>
</dbReference>
<evidence type="ECO:0000313" key="8">
    <source>
        <dbReference type="EMBL" id="MCI4682462.1"/>
    </source>
</evidence>
<protein>
    <submittedName>
        <fullName evidence="8">Alginate O-acetyltransferase</fullName>
    </submittedName>
</protein>
<evidence type="ECO:0000256" key="4">
    <source>
        <dbReference type="ARBA" id="ARBA00022729"/>
    </source>
</evidence>
<proteinExistence type="predicted"/>
<evidence type="ECO:0000259" key="7">
    <source>
        <dbReference type="Pfam" id="PF16822"/>
    </source>
</evidence>
<keyword evidence="9" id="KW-1185">Reference proteome</keyword>
<evidence type="ECO:0000313" key="9">
    <source>
        <dbReference type="Proteomes" id="UP001139104"/>
    </source>
</evidence>
<gene>
    <name evidence="8" type="ORF">K2U94_06765</name>
</gene>
<evidence type="ECO:0000256" key="6">
    <source>
        <dbReference type="ARBA" id="ARBA00022841"/>
    </source>
</evidence>
<organism evidence="8 9">
    <name type="scientific">Candidatus Rhodoblastus alkanivorans</name>
    <dbReference type="NCBI Taxonomy" id="2954117"/>
    <lineage>
        <taxon>Bacteria</taxon>
        <taxon>Pseudomonadati</taxon>
        <taxon>Pseudomonadota</taxon>
        <taxon>Alphaproteobacteria</taxon>
        <taxon>Hyphomicrobiales</taxon>
        <taxon>Rhodoblastaceae</taxon>
        <taxon>Rhodoblastus</taxon>
    </lineage>
</organism>
<evidence type="ECO:0000256" key="5">
    <source>
        <dbReference type="ARBA" id="ARBA00022764"/>
    </source>
</evidence>
<keyword evidence="5" id="KW-0574">Periplasm</keyword>
<sequence length="371" mass="41754">MRLTIDRARAAKLYGLLLLGFCAVATSLGGLLTFAGNPDPLANEKRRLARLEFPTSLAQWQKFPKNFDAFFSDNFGFRTALIRLDSKVSLAFLGRLPSERVVTGKKDWLFFAGEHSIELYQNALPLSASDLAVMRERIAGRRDRLAAKGIGYEFVIAPDKHTIYPEYMLDRFLRRSRPSQYSQTMEMAKEAKLPVVDLRPVLLAAKPHGLVYLRDDTHWNDIGAALAMGPILAGMAPKFQFPPPSVTGKDFEMKSLPTGDLAEMALINRRETAPVRKESSLPCKFEVTEKDWDSAGRKLHTRTHCPGKKGKLLFIHDSFGDALVPLLAARFGDMYALWIRPTDQQFDILVAQEKPDFVLEERAERNLSSEP</sequence>
<dbReference type="InterPro" id="IPR031811">
    <property type="entry name" value="ALGX/ALGJ_SGNH-like"/>
</dbReference>
<accession>A0ABS9Z733</accession>
<comment type="subcellular location">
    <subcellularLocation>
        <location evidence="1">Periplasm</location>
    </subcellularLocation>
</comment>
<dbReference type="EMBL" id="JAIVFP010000001">
    <property type="protein sequence ID" value="MCI4682462.1"/>
    <property type="molecule type" value="Genomic_DNA"/>
</dbReference>
<comment type="pathway">
    <text evidence="2">Glycan biosynthesis; alginate biosynthesis.</text>
</comment>
<evidence type="ECO:0000256" key="3">
    <source>
        <dbReference type="ARBA" id="ARBA00022679"/>
    </source>
</evidence>
<dbReference type="Proteomes" id="UP001139104">
    <property type="component" value="Unassembled WGS sequence"/>
</dbReference>
<comment type="caution">
    <text evidence="8">The sequence shown here is derived from an EMBL/GenBank/DDBJ whole genome shotgun (WGS) entry which is preliminary data.</text>
</comment>
<keyword evidence="4" id="KW-0732">Signal</keyword>
<evidence type="ECO:0000256" key="2">
    <source>
        <dbReference type="ARBA" id="ARBA00005182"/>
    </source>
</evidence>
<feature type="domain" description="AlgX/AlgJ SGNH hydrolase-like" evidence="7">
    <location>
        <begin position="101"/>
        <end position="278"/>
    </location>
</feature>
<reference evidence="8" key="1">
    <citation type="journal article" date="2022" name="ISME J.">
        <title>Identification of active gaseous-alkane degraders at natural gas seeps.</title>
        <authorList>
            <person name="Farhan Ul Haque M."/>
            <person name="Hernandez M."/>
            <person name="Crombie A.T."/>
            <person name="Murrell J.C."/>
        </authorList>
    </citation>
    <scope>NUCLEOTIDE SEQUENCE</scope>
    <source>
        <strain evidence="8">PC2</strain>
    </source>
</reference>
<name>A0ABS9Z733_9HYPH</name>